<evidence type="ECO:0000313" key="3">
    <source>
        <dbReference type="Proteomes" id="UP000887578"/>
    </source>
</evidence>
<evidence type="ECO:0000313" key="4">
    <source>
        <dbReference type="WBParaSite" id="PDA_v2.g24777.t1"/>
    </source>
</evidence>
<feature type="compositionally biased region" description="Polar residues" evidence="1">
    <location>
        <begin position="266"/>
        <end position="289"/>
    </location>
</feature>
<name>A0A914Q6Y7_9BILA</name>
<accession>A0A914Q6Y7</accession>
<organism evidence="3 4">
    <name type="scientific">Panagrolaimus davidi</name>
    <dbReference type="NCBI Taxonomy" id="227884"/>
    <lineage>
        <taxon>Eukaryota</taxon>
        <taxon>Metazoa</taxon>
        <taxon>Ecdysozoa</taxon>
        <taxon>Nematoda</taxon>
        <taxon>Chromadorea</taxon>
        <taxon>Rhabditida</taxon>
        <taxon>Tylenchina</taxon>
        <taxon>Panagrolaimomorpha</taxon>
        <taxon>Panagrolaimoidea</taxon>
        <taxon>Panagrolaimidae</taxon>
        <taxon>Panagrolaimus</taxon>
    </lineage>
</organism>
<feature type="compositionally biased region" description="Low complexity" evidence="1">
    <location>
        <begin position="144"/>
        <end position="179"/>
    </location>
</feature>
<evidence type="ECO:0000256" key="1">
    <source>
        <dbReference type="SAM" id="MobiDB-lite"/>
    </source>
</evidence>
<reference evidence="4" key="1">
    <citation type="submission" date="2022-11" db="UniProtKB">
        <authorList>
            <consortium name="WormBaseParasite"/>
        </authorList>
    </citation>
    <scope>IDENTIFICATION</scope>
</reference>
<keyword evidence="3" id="KW-1185">Reference proteome</keyword>
<feature type="transmembrane region" description="Helical" evidence="2">
    <location>
        <begin position="199"/>
        <end position="223"/>
    </location>
</feature>
<feature type="compositionally biased region" description="Pro residues" evidence="1">
    <location>
        <begin position="356"/>
        <end position="367"/>
    </location>
</feature>
<feature type="compositionally biased region" description="Low complexity" evidence="1">
    <location>
        <begin position="368"/>
        <end position="379"/>
    </location>
</feature>
<proteinExistence type="predicted"/>
<protein>
    <submittedName>
        <fullName evidence="4">Uncharacterized protein</fullName>
    </submittedName>
</protein>
<feature type="region of interest" description="Disordered" evidence="1">
    <location>
        <begin position="234"/>
        <end position="322"/>
    </location>
</feature>
<sequence length="415" mass="45235">MKAGDDLKEYNASFLLNQNESLFFMFNVTYADEIANYFNLTLNSSELESITIPLMYKGDSYTKQVFIYYEGLIGAFADSHSMEFEFLPNGTLTNNGSNVIPKKFPFSGVEVQEDDGKRRIDFKISWENKVYGEFMIPLSQFADEAPPTTTTSTTTASTTTETTTTITTPKKPITESTKPSTKKESSVAKASISETSDAMIWGIGLFIFAILYLIVIGVAAYFYRKKKRELRAKAKTSYSPLATHPKKNGGNIQTTAKLPTLPPSNPTKVPSSNALKSNPPKTAKSSTAPAKQALVTKSAIPVPAKPNPMIKSAEQTKLTPLTKNVETAPVPKAAATNMKSAEPAKPSQMDKKVEPAPIPTKIPPSQPTQPTTTAPKAASQLPPPTKSSDEKKMIGTEFGKPGENYVEFATMNEKK</sequence>
<evidence type="ECO:0000256" key="2">
    <source>
        <dbReference type="SAM" id="Phobius"/>
    </source>
</evidence>
<dbReference type="AlphaFoldDB" id="A0A914Q6Y7"/>
<keyword evidence="2" id="KW-0812">Transmembrane</keyword>
<keyword evidence="2" id="KW-1133">Transmembrane helix</keyword>
<keyword evidence="2" id="KW-0472">Membrane</keyword>
<feature type="compositionally biased region" description="Polar residues" evidence="1">
    <location>
        <begin position="313"/>
        <end position="322"/>
    </location>
</feature>
<dbReference type="Proteomes" id="UP000887578">
    <property type="component" value="Unplaced"/>
</dbReference>
<dbReference type="WBParaSite" id="PDA_v2.g24777.t1">
    <property type="protein sequence ID" value="PDA_v2.g24777.t1"/>
    <property type="gene ID" value="PDA_v2.g24777"/>
</dbReference>
<feature type="region of interest" description="Disordered" evidence="1">
    <location>
        <begin position="144"/>
        <end position="189"/>
    </location>
</feature>
<feature type="region of interest" description="Disordered" evidence="1">
    <location>
        <begin position="334"/>
        <end position="403"/>
    </location>
</feature>